<dbReference type="SUPFAM" id="SSF47384">
    <property type="entry name" value="Homodimeric domain of signal transducing histidine kinase"/>
    <property type="match status" value="1"/>
</dbReference>
<evidence type="ECO:0000256" key="5">
    <source>
        <dbReference type="ARBA" id="ARBA00022553"/>
    </source>
</evidence>
<dbReference type="Gene3D" id="1.10.287.130">
    <property type="match status" value="1"/>
</dbReference>
<evidence type="ECO:0000256" key="2">
    <source>
        <dbReference type="ARBA" id="ARBA00004651"/>
    </source>
</evidence>
<dbReference type="Pfam" id="PF00512">
    <property type="entry name" value="HisKA"/>
    <property type="match status" value="1"/>
</dbReference>
<keyword evidence="18" id="KW-1185">Reference proteome</keyword>
<evidence type="ECO:0000313" key="19">
    <source>
        <dbReference type="Proteomes" id="UP000570010"/>
    </source>
</evidence>
<evidence type="ECO:0000256" key="3">
    <source>
        <dbReference type="ARBA" id="ARBA00012438"/>
    </source>
</evidence>
<evidence type="ECO:0000256" key="10">
    <source>
        <dbReference type="ARBA" id="ARBA00022840"/>
    </source>
</evidence>
<dbReference type="SUPFAM" id="SSF55874">
    <property type="entry name" value="ATPase domain of HSP90 chaperone/DNA topoisomerase II/histidine kinase"/>
    <property type="match status" value="1"/>
</dbReference>
<dbReference type="Pfam" id="PF02518">
    <property type="entry name" value="HATPase_c"/>
    <property type="match status" value="1"/>
</dbReference>
<dbReference type="SMART" id="SM00388">
    <property type="entry name" value="HisKA"/>
    <property type="match status" value="1"/>
</dbReference>
<keyword evidence="9 17" id="KW-0418">Kinase</keyword>
<evidence type="ECO:0000256" key="7">
    <source>
        <dbReference type="ARBA" id="ARBA00022692"/>
    </source>
</evidence>
<evidence type="ECO:0000256" key="1">
    <source>
        <dbReference type="ARBA" id="ARBA00000085"/>
    </source>
</evidence>
<dbReference type="InterPro" id="IPR036097">
    <property type="entry name" value="HisK_dim/P_sf"/>
</dbReference>
<dbReference type="CDD" id="cd00082">
    <property type="entry name" value="HisKA"/>
    <property type="match status" value="1"/>
</dbReference>
<dbReference type="PANTHER" id="PTHR45528">
    <property type="entry name" value="SENSOR HISTIDINE KINASE CPXA"/>
    <property type="match status" value="1"/>
</dbReference>
<keyword evidence="6" id="KW-0808">Transferase</keyword>
<keyword evidence="5" id="KW-0597">Phosphoprotein</keyword>
<accession>A0A6B3VSQ3</accession>
<dbReference type="EMBL" id="JACEIO010000001">
    <property type="protein sequence ID" value="MBA4535616.1"/>
    <property type="molecule type" value="Genomic_DNA"/>
</dbReference>
<evidence type="ECO:0000259" key="15">
    <source>
        <dbReference type="PROSITE" id="PS50109"/>
    </source>
</evidence>
<dbReference type="Proteomes" id="UP000472971">
    <property type="component" value="Unassembled WGS sequence"/>
</dbReference>
<keyword evidence="7 14" id="KW-0812">Transmembrane</keyword>
<sequence>MRNLMKNPELKRSSIWLVIIMILFLCISYVVISFVANQYKKSLIENNAVIVGTILKEHPEWENDVVPLVTKGLNEQEKQAGLKVLQQYGYDKELAIHFIPSVINLQNNLIYIIFGIVIAVFIILFIFNYAQFKSLYRKINSITEVSNDVLEGRHQVILHENEEGEFAKLIYSINNMSASIRNNIMALEKEKKFLVNLLSDISHQLKTPLSSLMMFNELLTEREIEDAQRKRFLKSSQVQLKRMEWLIKSLLKLAKLDAGAIVFKKVDQSLNETISQTIEMIKKRSEEEKVEIKLIESEDIHMAHDREWLSEALMNMIKNAVEHTEKDGCITVSVEDSPLFYRIFISDTGEGIEPNQLPHIFKRFYRIKSKKQNDSVGIGLSLSQSIVEGQGGLIEVDSILGEGTTFQILFPKY</sequence>
<dbReference type="PRINTS" id="PR00344">
    <property type="entry name" value="BCTRLSENSOR"/>
</dbReference>
<dbReference type="GO" id="GO:0005886">
    <property type="term" value="C:plasma membrane"/>
    <property type="evidence" value="ECO:0007669"/>
    <property type="project" value="UniProtKB-SubCell"/>
</dbReference>
<dbReference type="FunFam" id="3.30.565.10:FF:000006">
    <property type="entry name" value="Sensor histidine kinase WalK"/>
    <property type="match status" value="1"/>
</dbReference>
<comment type="subcellular location">
    <subcellularLocation>
        <location evidence="2">Cell membrane</location>
        <topology evidence="2">Multi-pass membrane protein</topology>
    </subcellularLocation>
</comment>
<dbReference type="SMART" id="SM00387">
    <property type="entry name" value="HATPase_c"/>
    <property type="match status" value="1"/>
</dbReference>
<reference evidence="16 19" key="2">
    <citation type="submission" date="2020-07" db="EMBL/GenBank/DDBJ databases">
        <authorList>
            <person name="Feng H."/>
        </authorList>
    </citation>
    <scope>NUCLEOTIDE SEQUENCE [LARGE SCALE GENOMIC DNA]</scope>
    <source>
        <strain evidence="19">s-12</strain>
        <strain evidence="16">S-12</strain>
    </source>
</reference>
<feature type="transmembrane region" description="Helical" evidence="14">
    <location>
        <begin position="109"/>
        <end position="130"/>
    </location>
</feature>
<name>A0A6B3VSQ3_9BACI</name>
<keyword evidence="13 14" id="KW-0472">Membrane</keyword>
<feature type="transmembrane region" description="Helical" evidence="14">
    <location>
        <begin position="15"/>
        <end position="36"/>
    </location>
</feature>
<evidence type="ECO:0000256" key="6">
    <source>
        <dbReference type="ARBA" id="ARBA00022679"/>
    </source>
</evidence>
<evidence type="ECO:0000313" key="16">
    <source>
        <dbReference type="EMBL" id="MBA4535616.1"/>
    </source>
</evidence>
<evidence type="ECO:0000256" key="11">
    <source>
        <dbReference type="ARBA" id="ARBA00022989"/>
    </source>
</evidence>
<dbReference type="GO" id="GO:0000155">
    <property type="term" value="F:phosphorelay sensor kinase activity"/>
    <property type="evidence" value="ECO:0007669"/>
    <property type="project" value="InterPro"/>
</dbReference>
<protein>
    <recommendedName>
        <fullName evidence="3">histidine kinase</fullName>
        <ecNumber evidence="3">2.7.13.3</ecNumber>
    </recommendedName>
</protein>
<dbReference type="RefSeq" id="WP_163238918.1">
    <property type="nucleotide sequence ID" value="NZ_JAAIWN010000001.1"/>
</dbReference>
<dbReference type="InterPro" id="IPR004358">
    <property type="entry name" value="Sig_transdc_His_kin-like_C"/>
</dbReference>
<evidence type="ECO:0000313" key="18">
    <source>
        <dbReference type="Proteomes" id="UP000472971"/>
    </source>
</evidence>
<evidence type="ECO:0000256" key="4">
    <source>
        <dbReference type="ARBA" id="ARBA00022475"/>
    </source>
</evidence>
<keyword evidence="12" id="KW-0902">Two-component regulatory system</keyword>
<dbReference type="Proteomes" id="UP000570010">
    <property type="component" value="Unassembled WGS sequence"/>
</dbReference>
<comment type="caution">
    <text evidence="17">The sequence shown here is derived from an EMBL/GenBank/DDBJ whole genome shotgun (WGS) entry which is preliminary data.</text>
</comment>
<keyword evidence="4" id="KW-1003">Cell membrane</keyword>
<dbReference type="InterPro" id="IPR003661">
    <property type="entry name" value="HisK_dim/P_dom"/>
</dbReference>
<dbReference type="Gene3D" id="6.10.340.10">
    <property type="match status" value="1"/>
</dbReference>
<keyword evidence="8" id="KW-0547">Nucleotide-binding</keyword>
<evidence type="ECO:0000256" key="8">
    <source>
        <dbReference type="ARBA" id="ARBA00022741"/>
    </source>
</evidence>
<comment type="catalytic activity">
    <reaction evidence="1">
        <text>ATP + protein L-histidine = ADP + protein N-phospho-L-histidine.</text>
        <dbReference type="EC" id="2.7.13.3"/>
    </reaction>
</comment>
<feature type="domain" description="Histidine kinase" evidence="15">
    <location>
        <begin position="200"/>
        <end position="413"/>
    </location>
</feature>
<dbReference type="AlphaFoldDB" id="A0A6B3VSQ3"/>
<dbReference type="EC" id="2.7.13.3" evidence="3"/>
<evidence type="ECO:0000313" key="17">
    <source>
        <dbReference type="EMBL" id="NEY79992.1"/>
    </source>
</evidence>
<dbReference type="EMBL" id="JAAIWN010000001">
    <property type="protein sequence ID" value="NEY79992.1"/>
    <property type="molecule type" value="Genomic_DNA"/>
</dbReference>
<evidence type="ECO:0000256" key="12">
    <source>
        <dbReference type="ARBA" id="ARBA00023012"/>
    </source>
</evidence>
<dbReference type="GO" id="GO:0005524">
    <property type="term" value="F:ATP binding"/>
    <property type="evidence" value="ECO:0007669"/>
    <property type="project" value="UniProtKB-KW"/>
</dbReference>
<evidence type="ECO:0000256" key="9">
    <source>
        <dbReference type="ARBA" id="ARBA00022777"/>
    </source>
</evidence>
<dbReference type="InterPro" id="IPR005467">
    <property type="entry name" value="His_kinase_dom"/>
</dbReference>
<proteinExistence type="predicted"/>
<dbReference type="InterPro" id="IPR003594">
    <property type="entry name" value="HATPase_dom"/>
</dbReference>
<keyword evidence="10" id="KW-0067">ATP-binding</keyword>
<evidence type="ECO:0000256" key="13">
    <source>
        <dbReference type="ARBA" id="ARBA00023136"/>
    </source>
</evidence>
<dbReference type="Gene3D" id="3.30.565.10">
    <property type="entry name" value="Histidine kinase-like ATPase, C-terminal domain"/>
    <property type="match status" value="1"/>
</dbReference>
<dbReference type="CDD" id="cd00075">
    <property type="entry name" value="HATPase"/>
    <property type="match status" value="1"/>
</dbReference>
<reference evidence="17 18" key="1">
    <citation type="submission" date="2020-02" db="EMBL/GenBank/DDBJ databases">
        <title>Bacillus aquiflavi sp. nov., isolated from yellow water of strong flavor Chinese baijiu in Yibin region of China.</title>
        <authorList>
            <person name="Xie J."/>
        </authorList>
    </citation>
    <scope>NUCLEOTIDE SEQUENCE [LARGE SCALE GENOMIC DNA]</scope>
    <source>
        <strain evidence="17 18">3H-10</strain>
    </source>
</reference>
<dbReference type="InterPro" id="IPR050398">
    <property type="entry name" value="HssS/ArlS-like"/>
</dbReference>
<gene>
    <name evidence="17" type="ORF">G4D64_00340</name>
    <name evidence="16" type="ORF">H1Z61_00340</name>
</gene>
<dbReference type="InterPro" id="IPR036890">
    <property type="entry name" value="HATPase_C_sf"/>
</dbReference>
<dbReference type="PROSITE" id="PS50109">
    <property type="entry name" value="HIS_KIN"/>
    <property type="match status" value="1"/>
</dbReference>
<organism evidence="17 18">
    <name type="scientific">Bacillus aquiflavi</name>
    <dbReference type="NCBI Taxonomy" id="2672567"/>
    <lineage>
        <taxon>Bacteria</taxon>
        <taxon>Bacillati</taxon>
        <taxon>Bacillota</taxon>
        <taxon>Bacilli</taxon>
        <taxon>Bacillales</taxon>
        <taxon>Bacillaceae</taxon>
        <taxon>Bacillus</taxon>
    </lineage>
</organism>
<evidence type="ECO:0000256" key="14">
    <source>
        <dbReference type="SAM" id="Phobius"/>
    </source>
</evidence>
<keyword evidence="11 14" id="KW-1133">Transmembrane helix</keyword>
<dbReference type="PANTHER" id="PTHR45528:SF1">
    <property type="entry name" value="SENSOR HISTIDINE KINASE CPXA"/>
    <property type="match status" value="1"/>
</dbReference>